<proteinExistence type="predicted"/>
<feature type="compositionally biased region" description="Basic and acidic residues" evidence="1">
    <location>
        <begin position="70"/>
        <end position="108"/>
    </location>
</feature>
<protein>
    <submittedName>
        <fullName evidence="3">Uncharacterized protein</fullName>
    </submittedName>
</protein>
<accession>A0A1H1Q4Q3</accession>
<organism evidence="3 4">
    <name type="scientific">Halopseudomonas xinjiangensis</name>
    <dbReference type="NCBI Taxonomy" id="487184"/>
    <lineage>
        <taxon>Bacteria</taxon>
        <taxon>Pseudomonadati</taxon>
        <taxon>Pseudomonadota</taxon>
        <taxon>Gammaproteobacteria</taxon>
        <taxon>Pseudomonadales</taxon>
        <taxon>Pseudomonadaceae</taxon>
        <taxon>Halopseudomonas</taxon>
    </lineage>
</organism>
<dbReference type="EMBL" id="LT629736">
    <property type="protein sequence ID" value="SDS18313.1"/>
    <property type="molecule type" value="Genomic_DNA"/>
</dbReference>
<dbReference type="Proteomes" id="UP000243207">
    <property type="component" value="Chromosome I"/>
</dbReference>
<reference evidence="4" key="1">
    <citation type="submission" date="2016-10" db="EMBL/GenBank/DDBJ databases">
        <authorList>
            <person name="Varghese N."/>
            <person name="Submissions S."/>
        </authorList>
    </citation>
    <scope>NUCLEOTIDE SEQUENCE [LARGE SCALE GENOMIC DNA]</scope>
    <source>
        <strain evidence="4">NRRL B-51270</strain>
    </source>
</reference>
<keyword evidence="4" id="KW-1185">Reference proteome</keyword>
<name>A0A1H1Q4Q3_9GAMM</name>
<dbReference type="STRING" id="487184.SAMN05216421_1055"/>
<dbReference type="AlphaFoldDB" id="A0A1H1Q4Q3"/>
<evidence type="ECO:0000256" key="2">
    <source>
        <dbReference type="SAM" id="SignalP"/>
    </source>
</evidence>
<feature type="region of interest" description="Disordered" evidence="1">
    <location>
        <begin position="25"/>
        <end position="108"/>
    </location>
</feature>
<evidence type="ECO:0000256" key="1">
    <source>
        <dbReference type="SAM" id="MobiDB-lite"/>
    </source>
</evidence>
<evidence type="ECO:0000313" key="4">
    <source>
        <dbReference type="Proteomes" id="UP000243207"/>
    </source>
</evidence>
<dbReference type="RefSeq" id="WP_093392167.1">
    <property type="nucleotide sequence ID" value="NZ_LT629736.1"/>
</dbReference>
<keyword evidence="2" id="KW-0732">Signal</keyword>
<gene>
    <name evidence="3" type="ORF">SAMN05216421_1055</name>
</gene>
<feature type="signal peptide" evidence="2">
    <location>
        <begin position="1"/>
        <end position="24"/>
    </location>
</feature>
<feature type="chain" id="PRO_5009257304" evidence="2">
    <location>
        <begin position="25"/>
        <end position="108"/>
    </location>
</feature>
<evidence type="ECO:0000313" key="3">
    <source>
        <dbReference type="EMBL" id="SDS18313.1"/>
    </source>
</evidence>
<sequence>MKPRLIVILAGVAVASTLSYESMAQQPVDNPVIQDAGEKGGINLNRFRDDPGEPLDLMNTNDDDYDEVSAEDRERELDDRERRTYQRYDAEKTDLGPEAYRMDPSRRD</sequence>